<dbReference type="InterPro" id="IPR011042">
    <property type="entry name" value="6-blade_b-propeller_TolB-like"/>
</dbReference>
<dbReference type="GO" id="GO:0006508">
    <property type="term" value="P:proteolysis"/>
    <property type="evidence" value="ECO:0007669"/>
    <property type="project" value="InterPro"/>
</dbReference>
<evidence type="ECO:0000313" key="4">
    <source>
        <dbReference type="Proteomes" id="UP000295807"/>
    </source>
</evidence>
<accession>A0A4R3KZH4</accession>
<evidence type="ECO:0000259" key="2">
    <source>
        <dbReference type="Pfam" id="PF00326"/>
    </source>
</evidence>
<dbReference type="Gene3D" id="2.120.10.30">
    <property type="entry name" value="TolB, C-terminal domain"/>
    <property type="match status" value="1"/>
</dbReference>
<dbReference type="PANTHER" id="PTHR42776:SF27">
    <property type="entry name" value="DIPEPTIDYL PEPTIDASE FAMILY MEMBER 6"/>
    <property type="match status" value="1"/>
</dbReference>
<dbReference type="AlphaFoldDB" id="A0A4R3KZH4"/>
<name>A0A4R3KZH4_9SPHI</name>
<dbReference type="SUPFAM" id="SSF82171">
    <property type="entry name" value="DPP6 N-terminal domain-like"/>
    <property type="match status" value="1"/>
</dbReference>
<proteinExistence type="predicted"/>
<evidence type="ECO:0000313" key="3">
    <source>
        <dbReference type="EMBL" id="TCS90030.1"/>
    </source>
</evidence>
<keyword evidence="1" id="KW-0378">Hydrolase</keyword>
<dbReference type="Proteomes" id="UP000295807">
    <property type="component" value="Unassembled WGS sequence"/>
</dbReference>
<organism evidence="3 4">
    <name type="scientific">Anseongella ginsenosidimutans</name>
    <dbReference type="NCBI Taxonomy" id="496056"/>
    <lineage>
        <taxon>Bacteria</taxon>
        <taxon>Pseudomonadati</taxon>
        <taxon>Bacteroidota</taxon>
        <taxon>Sphingobacteriia</taxon>
        <taxon>Sphingobacteriales</taxon>
        <taxon>Sphingobacteriaceae</taxon>
        <taxon>Anseongella</taxon>
    </lineage>
</organism>
<dbReference type="InterPro" id="IPR029058">
    <property type="entry name" value="AB_hydrolase_fold"/>
</dbReference>
<reference evidence="3 4" key="1">
    <citation type="submission" date="2019-03" db="EMBL/GenBank/DDBJ databases">
        <title>Genomic Encyclopedia of Type Strains, Phase IV (KMG-IV): sequencing the most valuable type-strain genomes for metagenomic binning, comparative biology and taxonomic classification.</title>
        <authorList>
            <person name="Goeker M."/>
        </authorList>
    </citation>
    <scope>NUCLEOTIDE SEQUENCE [LARGE SCALE GENOMIC DNA]</scope>
    <source>
        <strain evidence="3 4">DSM 21100</strain>
    </source>
</reference>
<protein>
    <submittedName>
        <fullName evidence="3">Dipeptidyl aminopeptidase/acylaminoacyl peptidase</fullName>
    </submittedName>
</protein>
<dbReference type="Gene3D" id="3.40.50.1820">
    <property type="entry name" value="alpha/beta hydrolase"/>
    <property type="match status" value="1"/>
</dbReference>
<dbReference type="SUPFAM" id="SSF53474">
    <property type="entry name" value="alpha/beta-Hydrolases"/>
    <property type="match status" value="1"/>
</dbReference>
<sequence length="616" mass="70674">MLVAVTSACTNEYKREKVALEDFFRNPEKTEFSVSPGGEFISYLQPYNNRLNIYVRELGSNEVTQVTTYEQDNIKYYWWANDEQLLYIKDSNGNEDYHLYSVNRDGTGNRDLTPFKGTQVMVHDTPADSIIIVGLNKRDPKVFDIYRLNINSGEMEVILENPGNVIWWMPDHRNKVRLVKSSDGVNETLLYRPTEDSPFKEVLTTNVFESIEPVYFSAEDPNLVIAISNVGRDKEAVVELDLTSGKEDKIIFQHDEVDVRSIRYSKKQEKPLFVNYITWKEETHFLDENIKSIYEKIADRLPELEIDIVNWNRNEDKFIVRTYSDRSPGSYYLYEAAGDDLRKLSEVSPWIDPRDMAEMKPVSYKTGDGLTIHGYLTLPKGSEGVNLPVIINPHGGPWTRNTWGFDPEVQFLANRGYAVLQMNYRGSTGYGKAFMKASNKEWGNKVQQDITDGVEWLIAEGVADPARIAICGFSFGGYCALSGVVQHPGLYRCAVSYSGMTNLFTFLKDIPPYLEPIQQMIFNAVGHPEKDADYLRAVSPIFHTAEIKVPLLVAQGEKDPRVNVNETTQFVQKLRENGLEVNYILKKDEGHRFRKEENRLHFYAELEEFLAKNLLN</sequence>
<comment type="caution">
    <text evidence="3">The sequence shown here is derived from an EMBL/GenBank/DDBJ whole genome shotgun (WGS) entry which is preliminary data.</text>
</comment>
<dbReference type="PANTHER" id="PTHR42776">
    <property type="entry name" value="SERINE PEPTIDASE S9 FAMILY MEMBER"/>
    <property type="match status" value="1"/>
</dbReference>
<dbReference type="Pfam" id="PF00326">
    <property type="entry name" value="Peptidase_S9"/>
    <property type="match status" value="1"/>
</dbReference>
<keyword evidence="3" id="KW-0031">Aminopeptidase</keyword>
<feature type="domain" description="Peptidase S9 prolyl oligopeptidase catalytic" evidence="2">
    <location>
        <begin position="403"/>
        <end position="614"/>
    </location>
</feature>
<keyword evidence="4" id="KW-1185">Reference proteome</keyword>
<dbReference type="EMBL" id="SMAD01000001">
    <property type="protein sequence ID" value="TCS90030.1"/>
    <property type="molecule type" value="Genomic_DNA"/>
</dbReference>
<evidence type="ECO:0000256" key="1">
    <source>
        <dbReference type="ARBA" id="ARBA00022801"/>
    </source>
</evidence>
<gene>
    <name evidence="3" type="ORF">EDD80_101228</name>
</gene>
<dbReference type="GO" id="GO:0004177">
    <property type="term" value="F:aminopeptidase activity"/>
    <property type="evidence" value="ECO:0007669"/>
    <property type="project" value="UniProtKB-KW"/>
</dbReference>
<dbReference type="InterPro" id="IPR001375">
    <property type="entry name" value="Peptidase_S9_cat"/>
</dbReference>
<dbReference type="GO" id="GO:0004252">
    <property type="term" value="F:serine-type endopeptidase activity"/>
    <property type="evidence" value="ECO:0007669"/>
    <property type="project" value="TreeGrafter"/>
</dbReference>
<keyword evidence="3" id="KW-0645">Protease</keyword>
<dbReference type="RefSeq" id="WP_225975146.1">
    <property type="nucleotide sequence ID" value="NZ_CP042432.1"/>
</dbReference>